<feature type="chain" id="PRO_5031254308" description="Proteasome alpha-type subunits domain-containing protein" evidence="1">
    <location>
        <begin position="26"/>
        <end position="302"/>
    </location>
</feature>
<protein>
    <recommendedName>
        <fullName evidence="3">Proteasome alpha-type subunits domain-containing protein</fullName>
    </recommendedName>
</protein>
<dbReference type="GO" id="GO:0005839">
    <property type="term" value="C:proteasome core complex"/>
    <property type="evidence" value="ECO:0007669"/>
    <property type="project" value="InterPro"/>
</dbReference>
<sequence>MKLLSAPPFYAGALLLCATSKLTYASNVPGTLESSSHRFLKAKVDKFTLASPLAVAAVCQDGVVIIAAHTASSHEPLLLQDDVSNGNDGSKANIFSDPLEKVEAHIRPSGPIDLPLGQRGPFRIESIDNVGTVLVTAGWRTDCAALVEKCRQVISDDAAVYSSTGTTGSEHGRFISSSASLWMSQCDFSENMRGLSCVGLLVFCDDVGRGHLWLVDATGAYPARAFAVGNGADSVNPRLARIDFSSYTKEESLVKILSVLQNETKIRRTGWNLPYNFRAEIALVDAKKRSMKKVRLNSSKKQ</sequence>
<keyword evidence="1" id="KW-0732">Signal</keyword>
<dbReference type="EMBL" id="HBKQ01002371">
    <property type="protein sequence ID" value="CAE2203185.1"/>
    <property type="molecule type" value="Transcribed_RNA"/>
</dbReference>
<gene>
    <name evidence="2" type="ORF">OAUR00152_LOCUS1583</name>
</gene>
<proteinExistence type="predicted"/>
<feature type="signal peptide" evidence="1">
    <location>
        <begin position="1"/>
        <end position="25"/>
    </location>
</feature>
<evidence type="ECO:0000313" key="2">
    <source>
        <dbReference type="EMBL" id="CAE2203185.1"/>
    </source>
</evidence>
<dbReference type="Pfam" id="PF00227">
    <property type="entry name" value="Proteasome"/>
    <property type="match status" value="1"/>
</dbReference>
<dbReference type="GO" id="GO:0051603">
    <property type="term" value="P:proteolysis involved in protein catabolic process"/>
    <property type="evidence" value="ECO:0007669"/>
    <property type="project" value="InterPro"/>
</dbReference>
<evidence type="ECO:0000256" key="1">
    <source>
        <dbReference type="SAM" id="SignalP"/>
    </source>
</evidence>
<dbReference type="AlphaFoldDB" id="A0A7S4HLX4"/>
<dbReference type="Gene3D" id="3.60.20.10">
    <property type="entry name" value="Glutamine Phosphoribosylpyrophosphate, subunit 1, domain 1"/>
    <property type="match status" value="1"/>
</dbReference>
<dbReference type="SUPFAM" id="SSF56235">
    <property type="entry name" value="N-terminal nucleophile aminohydrolases (Ntn hydrolases)"/>
    <property type="match status" value="1"/>
</dbReference>
<name>A0A7S4HLX4_9STRA</name>
<reference evidence="2" key="1">
    <citation type="submission" date="2021-01" db="EMBL/GenBank/DDBJ databases">
        <authorList>
            <person name="Corre E."/>
            <person name="Pelletier E."/>
            <person name="Niang G."/>
            <person name="Scheremetjew M."/>
            <person name="Finn R."/>
            <person name="Kale V."/>
            <person name="Holt S."/>
            <person name="Cochrane G."/>
            <person name="Meng A."/>
            <person name="Brown T."/>
            <person name="Cohen L."/>
        </authorList>
    </citation>
    <scope>NUCLEOTIDE SEQUENCE</scope>
    <source>
        <strain evidence="2">Isolate 1302-5</strain>
    </source>
</reference>
<dbReference type="InterPro" id="IPR029055">
    <property type="entry name" value="Ntn_hydrolases_N"/>
</dbReference>
<organism evidence="2">
    <name type="scientific">Odontella aurita</name>
    <dbReference type="NCBI Taxonomy" id="265563"/>
    <lineage>
        <taxon>Eukaryota</taxon>
        <taxon>Sar</taxon>
        <taxon>Stramenopiles</taxon>
        <taxon>Ochrophyta</taxon>
        <taxon>Bacillariophyta</taxon>
        <taxon>Mediophyceae</taxon>
        <taxon>Biddulphiophycidae</taxon>
        <taxon>Eupodiscales</taxon>
        <taxon>Odontellaceae</taxon>
        <taxon>Odontella</taxon>
    </lineage>
</organism>
<dbReference type="InterPro" id="IPR001353">
    <property type="entry name" value="Proteasome_sua/b"/>
</dbReference>
<evidence type="ECO:0008006" key="3">
    <source>
        <dbReference type="Google" id="ProtNLM"/>
    </source>
</evidence>
<accession>A0A7S4HLX4</accession>